<evidence type="ECO:0000313" key="2">
    <source>
        <dbReference type="EMBL" id="OCT80448.1"/>
    </source>
</evidence>
<reference evidence="3" key="1">
    <citation type="journal article" date="2016" name="Nature">
        <title>Genome evolution in the allotetraploid frog Xenopus laevis.</title>
        <authorList>
            <person name="Session A.M."/>
            <person name="Uno Y."/>
            <person name="Kwon T."/>
            <person name="Chapman J.A."/>
            <person name="Toyoda A."/>
            <person name="Takahashi S."/>
            <person name="Fukui A."/>
            <person name="Hikosaka A."/>
            <person name="Suzuki A."/>
            <person name="Kondo M."/>
            <person name="van Heeringen S.J."/>
            <person name="Quigley I."/>
            <person name="Heinz S."/>
            <person name="Ogino H."/>
            <person name="Ochi H."/>
            <person name="Hellsten U."/>
            <person name="Lyons J.B."/>
            <person name="Simakov O."/>
            <person name="Putnam N."/>
            <person name="Stites J."/>
            <person name="Kuroki Y."/>
            <person name="Tanaka T."/>
            <person name="Michiue T."/>
            <person name="Watanabe M."/>
            <person name="Bogdanovic O."/>
            <person name="Lister R."/>
            <person name="Georgiou G."/>
            <person name="Paranjpe S.S."/>
            <person name="van Kruijsbergen I."/>
            <person name="Shu S."/>
            <person name="Carlson J."/>
            <person name="Kinoshita T."/>
            <person name="Ohta Y."/>
            <person name="Mawaribuchi S."/>
            <person name="Jenkins J."/>
            <person name="Grimwood J."/>
            <person name="Schmutz J."/>
            <person name="Mitros T."/>
            <person name="Mozaffari S.V."/>
            <person name="Suzuki Y."/>
            <person name="Haramoto Y."/>
            <person name="Yamamoto T.S."/>
            <person name="Takagi C."/>
            <person name="Heald R."/>
            <person name="Miller K."/>
            <person name="Haudenschild C."/>
            <person name="Kitzman J."/>
            <person name="Nakayama T."/>
            <person name="Izutsu Y."/>
            <person name="Robert J."/>
            <person name="Fortriede J."/>
            <person name="Burns K."/>
            <person name="Lotay V."/>
            <person name="Karimi K."/>
            <person name="Yasuoka Y."/>
            <person name="Dichmann D.S."/>
            <person name="Flajnik M.F."/>
            <person name="Houston D.W."/>
            <person name="Shendure J."/>
            <person name="DuPasquier L."/>
            <person name="Vize P.D."/>
            <person name="Zorn A.M."/>
            <person name="Ito M."/>
            <person name="Marcotte E.M."/>
            <person name="Wallingford J.B."/>
            <person name="Ito Y."/>
            <person name="Asashima M."/>
            <person name="Ueno N."/>
            <person name="Matsuda Y."/>
            <person name="Veenstra G.J."/>
            <person name="Fujiyama A."/>
            <person name="Harland R.M."/>
            <person name="Taira M."/>
            <person name="Rokhsar D.S."/>
        </authorList>
    </citation>
    <scope>NUCLEOTIDE SEQUENCE [LARGE SCALE GENOMIC DNA]</scope>
    <source>
        <strain evidence="3">J</strain>
    </source>
</reference>
<protein>
    <submittedName>
        <fullName evidence="2">Uncharacterized protein</fullName>
    </submittedName>
</protein>
<feature type="compositionally biased region" description="Polar residues" evidence="1">
    <location>
        <begin position="51"/>
        <end position="60"/>
    </location>
</feature>
<evidence type="ECO:0000313" key="3">
    <source>
        <dbReference type="Proteomes" id="UP000694892"/>
    </source>
</evidence>
<dbReference type="Proteomes" id="UP000694892">
    <property type="component" value="Chromosome 5L"/>
</dbReference>
<proteinExistence type="predicted"/>
<accession>A0A974HJS0</accession>
<feature type="region of interest" description="Disordered" evidence="1">
    <location>
        <begin position="27"/>
        <end position="60"/>
    </location>
</feature>
<gene>
    <name evidence="2" type="ORF">XELAEV_18027259mg</name>
</gene>
<evidence type="ECO:0000256" key="1">
    <source>
        <dbReference type="SAM" id="MobiDB-lite"/>
    </source>
</evidence>
<dbReference type="EMBL" id="CM004474">
    <property type="protein sequence ID" value="OCT80448.1"/>
    <property type="molecule type" value="Genomic_DNA"/>
</dbReference>
<organism evidence="2 3">
    <name type="scientific">Xenopus laevis</name>
    <name type="common">African clawed frog</name>
    <dbReference type="NCBI Taxonomy" id="8355"/>
    <lineage>
        <taxon>Eukaryota</taxon>
        <taxon>Metazoa</taxon>
        <taxon>Chordata</taxon>
        <taxon>Craniata</taxon>
        <taxon>Vertebrata</taxon>
        <taxon>Euteleostomi</taxon>
        <taxon>Amphibia</taxon>
        <taxon>Batrachia</taxon>
        <taxon>Anura</taxon>
        <taxon>Pipoidea</taxon>
        <taxon>Pipidae</taxon>
        <taxon>Xenopodinae</taxon>
        <taxon>Xenopus</taxon>
        <taxon>Xenopus</taxon>
    </lineage>
</organism>
<dbReference type="AlphaFoldDB" id="A0A974HJS0"/>
<name>A0A974HJS0_XENLA</name>
<sequence>MEVAQNCQSVDSGSSAVQRAGDATHHLGNLCASLPPSPGQDPSTGAGGTEQSGPGFQTASGDRLFKHLNIILEAYRSYEGVSWFLYDDRVRQKISVHKSMLWGLKDIDLWMGI</sequence>